<evidence type="ECO:0000256" key="2">
    <source>
        <dbReference type="ARBA" id="ARBA00008779"/>
    </source>
</evidence>
<dbReference type="GO" id="GO:0046872">
    <property type="term" value="F:metal ion binding"/>
    <property type="evidence" value="ECO:0007669"/>
    <property type="project" value="UniProtKB-KW"/>
</dbReference>
<feature type="compositionally biased region" description="Polar residues" evidence="7">
    <location>
        <begin position="38"/>
        <end position="48"/>
    </location>
</feature>
<feature type="compositionally biased region" description="Polar residues" evidence="7">
    <location>
        <begin position="19"/>
        <end position="31"/>
    </location>
</feature>
<dbReference type="Gene3D" id="3.40.720.10">
    <property type="entry name" value="Alkaline Phosphatase, subunit A"/>
    <property type="match status" value="1"/>
</dbReference>
<dbReference type="SUPFAM" id="SSF53649">
    <property type="entry name" value="Alkaline phosphatase-like"/>
    <property type="match status" value="1"/>
</dbReference>
<evidence type="ECO:0000256" key="3">
    <source>
        <dbReference type="ARBA" id="ARBA00022723"/>
    </source>
</evidence>
<evidence type="ECO:0000256" key="7">
    <source>
        <dbReference type="SAM" id="MobiDB-lite"/>
    </source>
</evidence>
<keyword evidence="4" id="KW-0378">Hydrolase</keyword>
<reference evidence="8" key="1">
    <citation type="submission" date="2020-11" db="EMBL/GenBank/DDBJ databases">
        <authorList>
            <person name="Tran Van P."/>
        </authorList>
    </citation>
    <scope>NUCLEOTIDE SEQUENCE</scope>
</reference>
<dbReference type="OrthoDB" id="103349at2759"/>
<comment type="similarity">
    <text evidence="2">Belongs to the sulfatase family.</text>
</comment>
<dbReference type="InterPro" id="IPR017850">
    <property type="entry name" value="Alkaline_phosphatase_core_sf"/>
</dbReference>
<dbReference type="AlphaFoldDB" id="A0A7R8WEY2"/>
<dbReference type="Gene3D" id="3.30.1120.10">
    <property type="match status" value="1"/>
</dbReference>
<dbReference type="InterPro" id="IPR024607">
    <property type="entry name" value="Sulfatase_CS"/>
</dbReference>
<dbReference type="InterPro" id="IPR000917">
    <property type="entry name" value="Sulfatase_N"/>
</dbReference>
<protein>
    <submittedName>
        <fullName evidence="8">Uncharacterized protein</fullName>
    </submittedName>
</protein>
<name>A0A7R8WEY2_9CRUS</name>
<gene>
    <name evidence="8" type="ORF">CTOB1V02_LOCUS8207</name>
</gene>
<feature type="coiled-coil region" evidence="6">
    <location>
        <begin position="133"/>
        <end position="202"/>
    </location>
</feature>
<dbReference type="PROSITE" id="PS00149">
    <property type="entry name" value="SULFATASE_2"/>
    <property type="match status" value="1"/>
</dbReference>
<evidence type="ECO:0000256" key="6">
    <source>
        <dbReference type="SAM" id="Coils"/>
    </source>
</evidence>
<dbReference type="Pfam" id="PF00884">
    <property type="entry name" value="Sulfatase"/>
    <property type="match status" value="1"/>
</dbReference>
<dbReference type="PANTHER" id="PTHR42693">
    <property type="entry name" value="ARYLSULFATASE FAMILY MEMBER"/>
    <property type="match status" value="1"/>
</dbReference>
<keyword evidence="6" id="KW-0175">Coiled coil</keyword>
<feature type="region of interest" description="Disordered" evidence="7">
    <location>
        <begin position="1"/>
        <end position="63"/>
    </location>
</feature>
<organism evidence="8">
    <name type="scientific">Cyprideis torosa</name>
    <dbReference type="NCBI Taxonomy" id="163714"/>
    <lineage>
        <taxon>Eukaryota</taxon>
        <taxon>Metazoa</taxon>
        <taxon>Ecdysozoa</taxon>
        <taxon>Arthropoda</taxon>
        <taxon>Crustacea</taxon>
        <taxon>Oligostraca</taxon>
        <taxon>Ostracoda</taxon>
        <taxon>Podocopa</taxon>
        <taxon>Podocopida</taxon>
        <taxon>Cytherocopina</taxon>
        <taxon>Cytheroidea</taxon>
        <taxon>Cytherideidae</taxon>
        <taxon>Cyprideis</taxon>
    </lineage>
</organism>
<dbReference type="InterPro" id="IPR050738">
    <property type="entry name" value="Sulfatase"/>
</dbReference>
<dbReference type="GO" id="GO:0004065">
    <property type="term" value="F:arylsulfatase activity"/>
    <property type="evidence" value="ECO:0007669"/>
    <property type="project" value="TreeGrafter"/>
</dbReference>
<feature type="coiled-coil region" evidence="6">
    <location>
        <begin position="242"/>
        <end position="402"/>
    </location>
</feature>
<keyword evidence="5" id="KW-0106">Calcium</keyword>
<comment type="cofactor">
    <cofactor evidence="1">
        <name>Ca(2+)</name>
        <dbReference type="ChEBI" id="CHEBI:29108"/>
    </cofactor>
</comment>
<dbReference type="PROSITE" id="PS00523">
    <property type="entry name" value="SULFATASE_1"/>
    <property type="match status" value="1"/>
</dbReference>
<dbReference type="Pfam" id="PF14707">
    <property type="entry name" value="Sulfatase_C"/>
    <property type="match status" value="1"/>
</dbReference>
<proteinExistence type="inferred from homology"/>
<dbReference type="EMBL" id="OB662627">
    <property type="protein sequence ID" value="CAD7230347.1"/>
    <property type="molecule type" value="Genomic_DNA"/>
</dbReference>
<accession>A0A7R8WEY2</accession>
<evidence type="ECO:0000256" key="5">
    <source>
        <dbReference type="ARBA" id="ARBA00022837"/>
    </source>
</evidence>
<keyword evidence="3" id="KW-0479">Metal-binding</keyword>
<sequence length="950" mass="106474">MASNFEPNVNPPTPPWSARDSSISQIESTGVNERKNGETSYNDGSLSLRTVDEEERPEISISPTFAATAPASVNGLQGISPLLLESASSEDLGEDGLVEASLDDEVENQLLSQRFHLDSPEDDERSSLYSGMSEGLEFKVADFMRKIADLENNLKKATDEKEELHNSLKSSREATATLMRECEKLRGEIDRLKAQNESASLAHQEKVTALHREVKRVRESSESMVLQYAQSEKELLLLGQAKDGVERKLKEMLREKESLVTRVRTLADEKSRLARNMDSKCAEASQLSRDLEKSKEELTARDVKLKWLQNKLVEEMEAHRQTQNDLKQTLGELQDARDETESVRRECQDALSRCREEAEDEKLAIHQQAEEAELVLKAREELGQAKARCQSLSQTNGQLEQKMWRSPVKMRRLLCWLTVILLMLGRCICSPPNLIMILMDDMGWGDLGSNGEPHRETPHLDRMAREGATLTDFYSAAPLCSPSRAALLTGRLPVRTGFFSDNAPGRNAYTPQEIVGGIPDSEVLLSEALKEYGYRTGVVGKWHLGHRPQFLPLRHGFDSWFGSPNCHLGPYDNRTLPNIPVFKDDRMVGRFWQPGEFDFSRPPSEEGQRLWLSNYTLRLVEEALEFVTRGKEGTPFFLLFTPDATHNPLYVSPRFLGLSNRGSYGDVVREMDWAVGQLLAALDRLGLSEDTLVVFGSDNGPALVSKCYAGSAGPFLCGKQTTFEGGMRSPGIALWKGRIRPGTTLRMPLTQMDVFPTFLEAAGVPVPSGVVLDGQSFLRELVWAMRLPIPLSMPIALLTNAIGDVPCRPVFLYRGDRLMAVRVGPYKAHLWTWTTPEGELRQGIDHCPGECRENLTTTTPTDHRRLPLLFHLNRDVGERFPIPPSTNEYSQAMKTIRQAVAVHEKGLVLGPPQLNWCDRSVMHWAPPGCEQLDACLPVPPPKPYKCSWPH</sequence>
<dbReference type="PANTHER" id="PTHR42693:SF47">
    <property type="entry name" value="N-ACETYLGALACTOSAMINE-6-SULFATASE"/>
    <property type="match status" value="1"/>
</dbReference>
<evidence type="ECO:0000313" key="8">
    <source>
        <dbReference type="EMBL" id="CAD7230347.1"/>
    </source>
</evidence>
<evidence type="ECO:0000256" key="4">
    <source>
        <dbReference type="ARBA" id="ARBA00022801"/>
    </source>
</evidence>
<evidence type="ECO:0000256" key="1">
    <source>
        <dbReference type="ARBA" id="ARBA00001913"/>
    </source>
</evidence>